<dbReference type="Proteomes" id="UP000001219">
    <property type="component" value="Chromosome"/>
</dbReference>
<dbReference type="STRING" id="526226.Gbro_4379"/>
<accession>D0L634</accession>
<keyword evidence="1" id="KW-0547">Nucleotide-binding</keyword>
<dbReference type="eggNOG" id="COG0189">
    <property type="taxonomic scope" value="Bacteria"/>
</dbReference>
<dbReference type="InterPro" id="IPR003806">
    <property type="entry name" value="ATP-grasp_PylC-type"/>
</dbReference>
<evidence type="ECO:0000259" key="2">
    <source>
        <dbReference type="PROSITE" id="PS50975"/>
    </source>
</evidence>
<feature type="domain" description="ATP-grasp" evidence="2">
    <location>
        <begin position="129"/>
        <end position="304"/>
    </location>
</feature>
<protein>
    <recommendedName>
        <fullName evidence="2">ATP-grasp domain-containing protein</fullName>
    </recommendedName>
</protein>
<keyword evidence="1" id="KW-0067">ATP-binding</keyword>
<sequence>MHTFRRGHTPDPKRILITFGRSFLTLELARLMAAGGHHVTLVDSIPIGIGRFSKAVSGFHKVPPPKFAPREYCHALARIVAAERIDLVIPIHEETDIIAMMMDIFPPECGLFLSDFELENRLHHKYEFQRFLTERGIPTRKYAQVVGPEDVPALDFTEPFALKKVYSRGSQKVHKVFPGDDLSGLDHDADNPWIAQEWASGDKYCTYSVCHEGRIRAHATYPVDYAIDGSSCLNFTSARHDGIFTWVKDFVADIGFTGQIGFDFIEDADGLFCIECNPRATSGIMMFAPEDGIDRAFLDLDPDAPVIEPAADVNEMIGLGMLL</sequence>
<keyword evidence="4" id="KW-1185">Reference proteome</keyword>
<dbReference type="Gene3D" id="3.40.50.20">
    <property type="match status" value="1"/>
</dbReference>
<dbReference type="SUPFAM" id="SSF56059">
    <property type="entry name" value="Glutathione synthetase ATP-binding domain-like"/>
    <property type="match status" value="1"/>
</dbReference>
<reference evidence="3 4" key="2">
    <citation type="journal article" date="2010" name="Stand. Genomic Sci.">
        <title>Complete genome sequence of Gordonia bronchialis type strain (3410).</title>
        <authorList>
            <person name="Ivanova N."/>
            <person name="Sikorski J."/>
            <person name="Jando M."/>
            <person name="Lapidus A."/>
            <person name="Nolan M."/>
            <person name="Lucas S."/>
            <person name="Del Rio T.G."/>
            <person name="Tice H."/>
            <person name="Copeland A."/>
            <person name="Cheng J.F."/>
            <person name="Chen F."/>
            <person name="Bruce D."/>
            <person name="Goodwin L."/>
            <person name="Pitluck S."/>
            <person name="Mavromatis K."/>
            <person name="Ovchinnikova G."/>
            <person name="Pati A."/>
            <person name="Chen A."/>
            <person name="Palaniappan K."/>
            <person name="Land M."/>
            <person name="Hauser L."/>
            <person name="Chang Y.J."/>
            <person name="Jeffries C.D."/>
            <person name="Chain P."/>
            <person name="Saunders E."/>
            <person name="Han C."/>
            <person name="Detter J.C."/>
            <person name="Brettin T."/>
            <person name="Rohde M."/>
            <person name="Goker M."/>
            <person name="Bristow J."/>
            <person name="Eisen J.A."/>
            <person name="Markowitz V."/>
            <person name="Hugenholtz P."/>
            <person name="Klenk H.P."/>
            <person name="Kyrpides N.C."/>
        </authorList>
    </citation>
    <scope>NUCLEOTIDE SEQUENCE [LARGE SCALE GENOMIC DNA]</scope>
    <source>
        <strain evidence="4">ATCC 25592 / DSM 43247 / BCRC 13721 / JCM 3198 / KCTC 3076 / NBRC 16047 / NCTC 10667</strain>
    </source>
</reference>
<reference evidence="4" key="1">
    <citation type="submission" date="2009-10" db="EMBL/GenBank/DDBJ databases">
        <title>The complete chromosome of Gordonia bronchialis DSM 43247.</title>
        <authorList>
            <consortium name="US DOE Joint Genome Institute (JGI-PGF)"/>
            <person name="Lucas S."/>
            <person name="Copeland A."/>
            <person name="Lapidus A."/>
            <person name="Glavina del Rio T."/>
            <person name="Dalin E."/>
            <person name="Tice H."/>
            <person name="Bruce D."/>
            <person name="Goodwin L."/>
            <person name="Pitluck S."/>
            <person name="Kyrpides N."/>
            <person name="Mavromatis K."/>
            <person name="Ivanova N."/>
            <person name="Ovchinnikova G."/>
            <person name="Saunders E."/>
            <person name="Brettin T."/>
            <person name="Detter J.C."/>
            <person name="Han C."/>
            <person name="Larimer F."/>
            <person name="Land M."/>
            <person name="Hauser L."/>
            <person name="Markowitz V."/>
            <person name="Cheng J.-F."/>
            <person name="Hugenholtz P."/>
            <person name="Woyke T."/>
            <person name="Wu D."/>
            <person name="Jando M."/>
            <person name="Schneider S."/>
            <person name="Goeker M."/>
            <person name="Klenk H.-P."/>
            <person name="Eisen J.A."/>
        </authorList>
    </citation>
    <scope>NUCLEOTIDE SEQUENCE [LARGE SCALE GENOMIC DNA]</scope>
    <source>
        <strain evidence="4">ATCC 25592 / DSM 43247 / BCRC 13721 / JCM 3198 / KCTC 3076 / NBRC 16047 / NCTC 10667</strain>
    </source>
</reference>
<dbReference type="InterPro" id="IPR011761">
    <property type="entry name" value="ATP-grasp"/>
</dbReference>
<name>D0L634_GORB4</name>
<evidence type="ECO:0000313" key="4">
    <source>
        <dbReference type="Proteomes" id="UP000001219"/>
    </source>
</evidence>
<dbReference type="GO" id="GO:0046872">
    <property type="term" value="F:metal ion binding"/>
    <property type="evidence" value="ECO:0007669"/>
    <property type="project" value="InterPro"/>
</dbReference>
<dbReference type="KEGG" id="gbr:Gbro_4379"/>
<gene>
    <name evidence="3" type="ordered locus">Gbro_4379</name>
</gene>
<dbReference type="Gene3D" id="3.30.470.20">
    <property type="entry name" value="ATP-grasp fold, B domain"/>
    <property type="match status" value="1"/>
</dbReference>
<evidence type="ECO:0000313" key="3">
    <source>
        <dbReference type="EMBL" id="ACY23520.1"/>
    </source>
</evidence>
<dbReference type="AlphaFoldDB" id="D0L634"/>
<organism evidence="3 4">
    <name type="scientific">Gordonia bronchialis (strain ATCC 25592 / DSM 43247 / BCRC 13721 / JCM 3198 / KCTC 3076 / NBRC 16047 / NCTC 10667)</name>
    <name type="common">Rhodococcus bronchialis</name>
    <dbReference type="NCBI Taxonomy" id="526226"/>
    <lineage>
        <taxon>Bacteria</taxon>
        <taxon>Bacillati</taxon>
        <taxon>Actinomycetota</taxon>
        <taxon>Actinomycetes</taxon>
        <taxon>Mycobacteriales</taxon>
        <taxon>Gordoniaceae</taxon>
        <taxon>Gordonia</taxon>
    </lineage>
</organism>
<proteinExistence type="predicted"/>
<dbReference type="GO" id="GO:0005524">
    <property type="term" value="F:ATP binding"/>
    <property type="evidence" value="ECO:0007669"/>
    <property type="project" value="UniProtKB-UniRule"/>
</dbReference>
<dbReference type="PROSITE" id="PS50975">
    <property type="entry name" value="ATP_GRASP"/>
    <property type="match status" value="1"/>
</dbReference>
<dbReference type="EMBL" id="CP001802">
    <property type="protein sequence ID" value="ACY23520.1"/>
    <property type="molecule type" value="Genomic_DNA"/>
</dbReference>
<dbReference type="Pfam" id="PF02655">
    <property type="entry name" value="ATP-grasp_3"/>
    <property type="match status" value="1"/>
</dbReference>
<evidence type="ECO:0000256" key="1">
    <source>
        <dbReference type="PROSITE-ProRule" id="PRU00409"/>
    </source>
</evidence>
<dbReference type="HOGENOM" id="CLU_026180_0_0_11"/>